<reference evidence="4" key="1">
    <citation type="submission" date="2022-08" db="EMBL/GenBank/DDBJ databases">
        <authorList>
            <person name="Gutierrez-Valencia J."/>
        </authorList>
    </citation>
    <scope>NUCLEOTIDE SEQUENCE</scope>
</reference>
<dbReference type="Pfam" id="PF14547">
    <property type="entry name" value="Hydrophob_seed"/>
    <property type="match status" value="1"/>
</dbReference>
<dbReference type="PANTHER" id="PTHR31731">
    <property type="match status" value="1"/>
</dbReference>
<dbReference type="Gene3D" id="1.10.110.10">
    <property type="entry name" value="Plant lipid-transfer and hydrophobic proteins"/>
    <property type="match status" value="1"/>
</dbReference>
<proteinExistence type="inferred from homology"/>
<evidence type="ECO:0000256" key="2">
    <source>
        <dbReference type="SAM" id="SignalP"/>
    </source>
</evidence>
<evidence type="ECO:0000256" key="1">
    <source>
        <dbReference type="ARBA" id="ARBA00008965"/>
    </source>
</evidence>
<dbReference type="InterPro" id="IPR051636">
    <property type="entry name" value="Plant_LTP/defense-related"/>
</dbReference>
<accession>A0AAV0JUJ7</accession>
<dbReference type="EMBL" id="CAMGYJ010000005">
    <property type="protein sequence ID" value="CAI0413446.1"/>
    <property type="molecule type" value="Genomic_DNA"/>
</dbReference>
<dbReference type="SUPFAM" id="SSF47699">
    <property type="entry name" value="Bifunctional inhibitor/lipid-transfer protein/seed storage 2S albumin"/>
    <property type="match status" value="1"/>
</dbReference>
<dbReference type="InterPro" id="IPR036312">
    <property type="entry name" value="Bifun_inhib/LTP/seed_sf"/>
</dbReference>
<comment type="caution">
    <text evidence="4">The sequence shown here is derived from an EMBL/GenBank/DDBJ whole genome shotgun (WGS) entry which is preliminary data.</text>
</comment>
<gene>
    <name evidence="4" type="ORF">LITE_LOCUS15960</name>
</gene>
<feature type="domain" description="Hydrophobic seed protein" evidence="3">
    <location>
        <begin position="31"/>
        <end position="119"/>
    </location>
</feature>
<dbReference type="CDD" id="cd01958">
    <property type="entry name" value="HPS_like"/>
    <property type="match status" value="1"/>
</dbReference>
<comment type="similarity">
    <text evidence="1">Belongs to the plant LTP family. PEARLI1 subfamily.</text>
</comment>
<sequence length="120" mass="12129">MASSKAALALFLALNLLLFASSPATATVGACDPANLNVCVDLLESLLKIRLGPQPASQPCCSLINGLADLDAALCVCAALKVPNILGLGGLVNGLNINLALSVLLNQCGHQVPAGFICAY</sequence>
<evidence type="ECO:0000313" key="4">
    <source>
        <dbReference type="EMBL" id="CAI0413446.1"/>
    </source>
</evidence>
<name>A0AAV0JUJ7_9ROSI</name>
<dbReference type="PROSITE" id="PS51257">
    <property type="entry name" value="PROKAR_LIPOPROTEIN"/>
    <property type="match status" value="1"/>
</dbReference>
<feature type="chain" id="PRO_5043706923" description="Hydrophobic seed protein domain-containing protein" evidence="2">
    <location>
        <begin position="27"/>
        <end position="120"/>
    </location>
</feature>
<protein>
    <recommendedName>
        <fullName evidence="3">Hydrophobic seed protein domain-containing protein</fullName>
    </recommendedName>
</protein>
<keyword evidence="2" id="KW-0732">Signal</keyword>
<evidence type="ECO:0000259" key="3">
    <source>
        <dbReference type="Pfam" id="PF14547"/>
    </source>
</evidence>
<dbReference type="Proteomes" id="UP001154282">
    <property type="component" value="Unassembled WGS sequence"/>
</dbReference>
<dbReference type="AlphaFoldDB" id="A0AAV0JUJ7"/>
<evidence type="ECO:0000313" key="5">
    <source>
        <dbReference type="Proteomes" id="UP001154282"/>
    </source>
</evidence>
<feature type="signal peptide" evidence="2">
    <location>
        <begin position="1"/>
        <end position="26"/>
    </location>
</feature>
<organism evidence="4 5">
    <name type="scientific">Linum tenue</name>
    <dbReference type="NCBI Taxonomy" id="586396"/>
    <lineage>
        <taxon>Eukaryota</taxon>
        <taxon>Viridiplantae</taxon>
        <taxon>Streptophyta</taxon>
        <taxon>Embryophyta</taxon>
        <taxon>Tracheophyta</taxon>
        <taxon>Spermatophyta</taxon>
        <taxon>Magnoliopsida</taxon>
        <taxon>eudicotyledons</taxon>
        <taxon>Gunneridae</taxon>
        <taxon>Pentapetalae</taxon>
        <taxon>rosids</taxon>
        <taxon>fabids</taxon>
        <taxon>Malpighiales</taxon>
        <taxon>Linaceae</taxon>
        <taxon>Linum</taxon>
    </lineage>
</organism>
<dbReference type="InterPro" id="IPR027923">
    <property type="entry name" value="Hydrophob_seed_dom"/>
</dbReference>
<keyword evidence="5" id="KW-1185">Reference proteome</keyword>